<reference evidence="12" key="1">
    <citation type="journal article" date="2015" name="BMC Genomics">
        <title>Draft genome of a commonly misdiagnosed multidrug resistant pathogen Candida auris.</title>
        <authorList>
            <person name="Chatterjee S."/>
            <person name="Alampalli S.V."/>
            <person name="Nageshan R.K."/>
            <person name="Chettiar S.T."/>
            <person name="Joshi S."/>
            <person name="Tatu U.S."/>
        </authorList>
    </citation>
    <scope>NUCLEOTIDE SEQUENCE [LARGE SCALE GENOMIC DNA]</scope>
    <source>
        <strain evidence="12">6684</strain>
    </source>
</reference>
<dbReference type="InterPro" id="IPR050080">
    <property type="entry name" value="RNase_PH"/>
</dbReference>
<evidence type="ECO:0000256" key="8">
    <source>
        <dbReference type="ARBA" id="ARBA00023242"/>
    </source>
</evidence>
<dbReference type="Pfam" id="PF01138">
    <property type="entry name" value="RNase_PH"/>
    <property type="match status" value="1"/>
</dbReference>
<dbReference type="GO" id="GO:0005730">
    <property type="term" value="C:nucleolus"/>
    <property type="evidence" value="ECO:0007669"/>
    <property type="project" value="TreeGrafter"/>
</dbReference>
<dbReference type="GO" id="GO:0000467">
    <property type="term" value="P:exonucleolytic trimming to generate mature 3'-end of 5.8S rRNA from tricistronic rRNA transcript (SSU-rRNA, 5.8S rRNA, LSU-rRNA)"/>
    <property type="evidence" value="ECO:0007669"/>
    <property type="project" value="UniProtKB-ARBA"/>
</dbReference>
<organism evidence="11 12">
    <name type="scientific">Candidozyma auris</name>
    <name type="common">Yeast</name>
    <name type="synonym">Candida auris</name>
    <dbReference type="NCBI Taxonomy" id="498019"/>
    <lineage>
        <taxon>Eukaryota</taxon>
        <taxon>Fungi</taxon>
        <taxon>Dikarya</taxon>
        <taxon>Ascomycota</taxon>
        <taxon>Saccharomycotina</taxon>
        <taxon>Pichiomycetes</taxon>
        <taxon>Metschnikowiaceae</taxon>
        <taxon>Candidozyma</taxon>
    </lineage>
</organism>
<evidence type="ECO:0000256" key="6">
    <source>
        <dbReference type="ARBA" id="ARBA00022835"/>
    </source>
</evidence>
<feature type="domain" description="Exoribonuclease phosphorolytic" evidence="10">
    <location>
        <begin position="40"/>
        <end position="181"/>
    </location>
</feature>
<accession>A0A0L0NZG3</accession>
<evidence type="ECO:0000259" key="10">
    <source>
        <dbReference type="Pfam" id="PF01138"/>
    </source>
</evidence>
<keyword evidence="8" id="KW-0539">Nucleus</keyword>
<comment type="caution">
    <text evidence="11">The sequence shown here is derived from an EMBL/GenBank/DDBJ whole genome shotgun (WGS) entry which is preliminary data.</text>
</comment>
<dbReference type="EMBL" id="LGST01000027">
    <property type="protein sequence ID" value="KND99110.1"/>
    <property type="molecule type" value="Genomic_DNA"/>
</dbReference>
<dbReference type="PANTHER" id="PTHR11953:SF2">
    <property type="entry name" value="EXOSOME COMPLEX COMPONENT MTR3"/>
    <property type="match status" value="1"/>
</dbReference>
<keyword evidence="7" id="KW-0694">RNA-binding</keyword>
<keyword evidence="6" id="KW-0271">Exosome</keyword>
<dbReference type="GO" id="GO:0034475">
    <property type="term" value="P:U4 snRNA 3'-end processing"/>
    <property type="evidence" value="ECO:0007669"/>
    <property type="project" value="TreeGrafter"/>
</dbReference>
<dbReference type="GO" id="GO:0000177">
    <property type="term" value="C:cytoplasmic exosome (RNase complex)"/>
    <property type="evidence" value="ECO:0007669"/>
    <property type="project" value="TreeGrafter"/>
</dbReference>
<dbReference type="Gene3D" id="3.30.230.70">
    <property type="entry name" value="GHMP Kinase, N-terminal domain"/>
    <property type="match status" value="1"/>
</dbReference>
<dbReference type="VEuPathDB" id="FungiDB:CJJ07_002576"/>
<evidence type="ECO:0000256" key="5">
    <source>
        <dbReference type="ARBA" id="ARBA00022552"/>
    </source>
</evidence>
<dbReference type="InterPro" id="IPR027408">
    <property type="entry name" value="PNPase/RNase_PH_dom_sf"/>
</dbReference>
<dbReference type="GO" id="GO:0003723">
    <property type="term" value="F:RNA binding"/>
    <property type="evidence" value="ECO:0007669"/>
    <property type="project" value="UniProtKB-KW"/>
</dbReference>
<dbReference type="SUPFAM" id="SSF54211">
    <property type="entry name" value="Ribosomal protein S5 domain 2-like"/>
    <property type="match status" value="1"/>
</dbReference>
<comment type="similarity">
    <text evidence="3">Belongs to the RNase PH family.</text>
</comment>
<dbReference type="InterPro" id="IPR001247">
    <property type="entry name" value="ExoRNase_PH_dom1"/>
</dbReference>
<keyword evidence="5" id="KW-0698">rRNA processing</keyword>
<gene>
    <name evidence="11" type="ORF">QG37_04174</name>
</gene>
<dbReference type="PANTHER" id="PTHR11953">
    <property type="entry name" value="EXOSOME COMPLEX COMPONENT"/>
    <property type="match status" value="1"/>
</dbReference>
<name>A0A0L0NZG3_CANAR</name>
<dbReference type="GO" id="GO:0000176">
    <property type="term" value="C:nuclear exosome (RNase complex)"/>
    <property type="evidence" value="ECO:0007669"/>
    <property type="project" value="UniProtKB-ARBA"/>
</dbReference>
<evidence type="ECO:0000256" key="1">
    <source>
        <dbReference type="ARBA" id="ARBA00004123"/>
    </source>
</evidence>
<proteinExistence type="inferred from homology"/>
<dbReference type="VEuPathDB" id="FungiDB:B9J08_004181"/>
<evidence type="ECO:0000313" key="11">
    <source>
        <dbReference type="EMBL" id="KND99110.1"/>
    </source>
</evidence>
<dbReference type="InterPro" id="IPR020568">
    <property type="entry name" value="Ribosomal_Su5_D2-typ_SF"/>
</dbReference>
<evidence type="ECO:0000256" key="9">
    <source>
        <dbReference type="SAM" id="MobiDB-lite"/>
    </source>
</evidence>
<dbReference type="VEuPathDB" id="FungiDB:CJJ09_005240"/>
<dbReference type="Proteomes" id="UP000037122">
    <property type="component" value="Unassembled WGS sequence"/>
</dbReference>
<dbReference type="GO" id="GO:0071051">
    <property type="term" value="P:poly(A)-dependent snoRNA 3'-end processing"/>
    <property type="evidence" value="ECO:0007669"/>
    <property type="project" value="TreeGrafter"/>
</dbReference>
<dbReference type="GO" id="GO:0071038">
    <property type="term" value="P:TRAMP-dependent tRNA surveillance pathway"/>
    <property type="evidence" value="ECO:0007669"/>
    <property type="project" value="UniProtKB-ARBA"/>
</dbReference>
<dbReference type="AlphaFoldDB" id="A0A0L0NZG3"/>
<dbReference type="VEuPathDB" id="FungiDB:CJI97_004245"/>
<dbReference type="VEuPathDB" id="FungiDB:CJI96_0005209"/>
<evidence type="ECO:0000256" key="2">
    <source>
        <dbReference type="ARBA" id="ARBA00004496"/>
    </source>
</evidence>
<dbReference type="GO" id="GO:0016075">
    <property type="term" value="P:rRNA catabolic process"/>
    <property type="evidence" value="ECO:0007669"/>
    <property type="project" value="TreeGrafter"/>
</dbReference>
<dbReference type="GO" id="GO:0071028">
    <property type="term" value="P:nuclear mRNA surveillance"/>
    <property type="evidence" value="ECO:0007669"/>
    <property type="project" value="TreeGrafter"/>
</dbReference>
<keyword evidence="4" id="KW-0963">Cytoplasm</keyword>
<evidence type="ECO:0000313" key="12">
    <source>
        <dbReference type="Proteomes" id="UP000037122"/>
    </source>
</evidence>
<sequence>MSTDRRRLTGPSDVKTPLRGISLGASTLPKKFSPPDSSPRKFFVKSGLTKNANGLAYLEAGTTIVEVGVYGPRPIRGSFIDRASFSVECKFLPYLTQPNEVIFNGSDKRNARTSLTHIEHRISKYVETAFLPSICLEKYPKSAIDIYVNVIAFDAQTQTLSNLVAWVVNCTALALVDSAIEVKDLVTGGHARMEHDGEVKMDAVVDSGDETVEGTECVASFMKMHENQMVAIWVESNGSLEVDEQGLEKLMNGCDTMATEVRKNLNGYLLLVANGNE</sequence>
<protein>
    <recommendedName>
        <fullName evidence="10">Exoribonuclease phosphorolytic domain-containing protein</fullName>
    </recommendedName>
</protein>
<comment type="subcellular location">
    <subcellularLocation>
        <location evidence="2">Cytoplasm</location>
    </subcellularLocation>
    <subcellularLocation>
        <location evidence="1">Nucleus</location>
    </subcellularLocation>
</comment>
<evidence type="ECO:0000256" key="7">
    <source>
        <dbReference type="ARBA" id="ARBA00022884"/>
    </source>
</evidence>
<feature type="region of interest" description="Disordered" evidence="9">
    <location>
        <begin position="1"/>
        <end position="20"/>
    </location>
</feature>
<evidence type="ECO:0000256" key="3">
    <source>
        <dbReference type="ARBA" id="ARBA00006678"/>
    </source>
</evidence>
<dbReference type="VEuPathDB" id="FungiDB:QG37_04174"/>
<evidence type="ECO:0000256" key="4">
    <source>
        <dbReference type="ARBA" id="ARBA00022490"/>
    </source>
</evidence>